<organism evidence="1 2">
    <name type="scientific">Sporomusa ovata</name>
    <dbReference type="NCBI Taxonomy" id="2378"/>
    <lineage>
        <taxon>Bacteria</taxon>
        <taxon>Bacillati</taxon>
        <taxon>Bacillota</taxon>
        <taxon>Negativicutes</taxon>
        <taxon>Selenomonadales</taxon>
        <taxon>Sporomusaceae</taxon>
        <taxon>Sporomusa</taxon>
    </lineage>
</organism>
<evidence type="ECO:0000313" key="2">
    <source>
        <dbReference type="Proteomes" id="UP000049855"/>
    </source>
</evidence>
<dbReference type="Proteomes" id="UP000049855">
    <property type="component" value="Unassembled WGS sequence"/>
</dbReference>
<gene>
    <name evidence="1" type="ORF">SpAn4DRAFT_3204</name>
</gene>
<name>A0A0U1L1H1_9FIRM</name>
<protein>
    <submittedName>
        <fullName evidence="1">Uncharacterized protein</fullName>
    </submittedName>
</protein>
<accession>A0A0U1L1H1</accession>
<proteinExistence type="predicted"/>
<dbReference type="AlphaFoldDB" id="A0A0U1L1H1"/>
<sequence length="84" mass="9568">MIDSELLPQSYCKIIQLNEAVTPELAAVLLTKVLAFHGEYLPANYLGYITDEDIYGKVYSTWKNAKLIKDTKLLEVVDHLYCLC</sequence>
<evidence type="ECO:0000313" key="1">
    <source>
        <dbReference type="EMBL" id="CQR72744.1"/>
    </source>
</evidence>
<reference evidence="2" key="1">
    <citation type="submission" date="2015-03" db="EMBL/GenBank/DDBJ databases">
        <authorList>
            <person name="Nijsse Bart"/>
        </authorList>
    </citation>
    <scope>NUCLEOTIDE SEQUENCE [LARGE SCALE GENOMIC DNA]</scope>
</reference>
<dbReference type="EMBL" id="CTRP01000011">
    <property type="protein sequence ID" value="CQR72744.1"/>
    <property type="molecule type" value="Genomic_DNA"/>
</dbReference>
<keyword evidence="2" id="KW-1185">Reference proteome</keyword>